<keyword evidence="1" id="KW-0808">Transferase</keyword>
<keyword evidence="2" id="KW-1185">Reference proteome</keyword>
<accession>A0ACC1JLR6</accession>
<sequence>VLYFAEARELAGRGSDEVALEQLAKGGKAPVLADLLADIEARHPRLAAILSSSLIALNDEYCVDDHSAVVLRGSDEVAIITPVSGG</sequence>
<protein>
    <submittedName>
        <fullName evidence="1">Molybdopterin synthase catalytic subunit</fullName>
        <ecNumber evidence="1">2.8.1.12</ecNumber>
    </submittedName>
</protein>
<dbReference type="EC" id="2.8.1.12" evidence="1"/>
<name>A0ACC1JLR6_9FUNG</name>
<dbReference type="Proteomes" id="UP001140234">
    <property type="component" value="Unassembled WGS sequence"/>
</dbReference>
<reference evidence="1" key="1">
    <citation type="submission" date="2022-07" db="EMBL/GenBank/DDBJ databases">
        <title>Phylogenomic reconstructions and comparative analyses of Kickxellomycotina fungi.</title>
        <authorList>
            <person name="Reynolds N.K."/>
            <person name="Stajich J.E."/>
            <person name="Barry K."/>
            <person name="Grigoriev I.V."/>
            <person name="Crous P."/>
            <person name="Smith M.E."/>
        </authorList>
    </citation>
    <scope>NUCLEOTIDE SEQUENCE</scope>
    <source>
        <strain evidence="1">CBS 109366</strain>
    </source>
</reference>
<proteinExistence type="predicted"/>
<gene>
    <name evidence="1" type="primary">MOCS2</name>
    <name evidence="1" type="ORF">IWQ57_005758</name>
</gene>
<evidence type="ECO:0000313" key="2">
    <source>
        <dbReference type="Proteomes" id="UP001140234"/>
    </source>
</evidence>
<organism evidence="1 2">
    <name type="scientific">Coemansia nantahalensis</name>
    <dbReference type="NCBI Taxonomy" id="2789366"/>
    <lineage>
        <taxon>Eukaryota</taxon>
        <taxon>Fungi</taxon>
        <taxon>Fungi incertae sedis</taxon>
        <taxon>Zoopagomycota</taxon>
        <taxon>Kickxellomycotina</taxon>
        <taxon>Kickxellomycetes</taxon>
        <taxon>Kickxellales</taxon>
        <taxon>Kickxellaceae</taxon>
        <taxon>Coemansia</taxon>
    </lineage>
</organism>
<evidence type="ECO:0000313" key="1">
    <source>
        <dbReference type="EMBL" id="KAJ2762614.1"/>
    </source>
</evidence>
<dbReference type="EMBL" id="JANBUJ010002929">
    <property type="protein sequence ID" value="KAJ2762614.1"/>
    <property type="molecule type" value="Genomic_DNA"/>
</dbReference>
<feature type="non-terminal residue" evidence="1">
    <location>
        <position position="1"/>
    </location>
</feature>
<comment type="caution">
    <text evidence="1">The sequence shown here is derived from an EMBL/GenBank/DDBJ whole genome shotgun (WGS) entry which is preliminary data.</text>
</comment>